<comment type="caution">
    <text evidence="2">The sequence shown here is derived from an EMBL/GenBank/DDBJ whole genome shotgun (WGS) entry which is preliminary data.</text>
</comment>
<accession>A0A9J6ES52</accession>
<dbReference type="InterPro" id="IPR032675">
    <property type="entry name" value="LRR_dom_sf"/>
</dbReference>
<evidence type="ECO:0000313" key="3">
    <source>
        <dbReference type="Proteomes" id="UP000821866"/>
    </source>
</evidence>
<dbReference type="AlphaFoldDB" id="A0A9J6ES52"/>
<keyword evidence="3" id="KW-1185">Reference proteome</keyword>
<dbReference type="PANTHER" id="PTHR24111:SF0">
    <property type="entry name" value="LEUCINE-RICH REPEAT-CONTAINING PROTEIN"/>
    <property type="match status" value="1"/>
</dbReference>
<evidence type="ECO:0000256" key="1">
    <source>
        <dbReference type="ARBA" id="ARBA00022737"/>
    </source>
</evidence>
<keyword evidence="1" id="KW-0677">Repeat</keyword>
<reference evidence="2" key="1">
    <citation type="journal article" date="2020" name="Cell">
        <title>Large-Scale Comparative Analyses of Tick Genomes Elucidate Their Genetic Diversity and Vector Capacities.</title>
        <authorList>
            <consortium name="Tick Genome and Microbiome Consortium (TIGMIC)"/>
            <person name="Jia N."/>
            <person name="Wang J."/>
            <person name="Shi W."/>
            <person name="Du L."/>
            <person name="Sun Y."/>
            <person name="Zhan W."/>
            <person name="Jiang J.F."/>
            <person name="Wang Q."/>
            <person name="Zhang B."/>
            <person name="Ji P."/>
            <person name="Bell-Sakyi L."/>
            <person name="Cui X.M."/>
            <person name="Yuan T.T."/>
            <person name="Jiang B.G."/>
            <person name="Yang W.F."/>
            <person name="Lam T.T."/>
            <person name="Chang Q.C."/>
            <person name="Ding S.J."/>
            <person name="Wang X.J."/>
            <person name="Zhu J.G."/>
            <person name="Ruan X.D."/>
            <person name="Zhao L."/>
            <person name="Wei J.T."/>
            <person name="Ye R.Z."/>
            <person name="Que T.C."/>
            <person name="Du C.H."/>
            <person name="Zhou Y.H."/>
            <person name="Cheng J.X."/>
            <person name="Dai P.F."/>
            <person name="Guo W.B."/>
            <person name="Han X.H."/>
            <person name="Huang E.J."/>
            <person name="Li L.F."/>
            <person name="Wei W."/>
            <person name="Gao Y.C."/>
            <person name="Liu J.Z."/>
            <person name="Shao H.Z."/>
            <person name="Wang X."/>
            <person name="Wang C.C."/>
            <person name="Yang T.C."/>
            <person name="Huo Q.B."/>
            <person name="Li W."/>
            <person name="Chen H.Y."/>
            <person name="Chen S.E."/>
            <person name="Zhou L.G."/>
            <person name="Ni X.B."/>
            <person name="Tian J.H."/>
            <person name="Sheng Y."/>
            <person name="Liu T."/>
            <person name="Pan Y.S."/>
            <person name="Xia L.Y."/>
            <person name="Li J."/>
            <person name="Zhao F."/>
            <person name="Cao W.C."/>
        </authorList>
    </citation>
    <scope>NUCLEOTIDE SEQUENCE</scope>
    <source>
        <strain evidence="2">Rmic-2018</strain>
    </source>
</reference>
<dbReference type="PANTHER" id="PTHR24111">
    <property type="entry name" value="LEUCINE-RICH REPEAT-CONTAINING PROTEIN 34"/>
    <property type="match status" value="1"/>
</dbReference>
<sequence length="839" mass="92498">MVNEISIGKKKLDFEECNRRFPGLNLNVPCGAIRDAGEDGASVPTPICHVFDNLSLWNYVLWHVGLQLRELRAPGRLRLVRVLYRGSGGRTLLARSHAARIVFHVLLAQHSCVESLCLDDALLEGSGLCEYRQCVVSSVRQNASLRTLTLGSIFLDYRGIRGELFDAIATMTNLREFTVVVNAAASSFELDALCKLLVDTTCLTTLTIPRLVFDAESGCLLIAALRRNDTIQNLCLNGSIVHSYTKTGDSRFSDFLANSTQLSSLSVEGVDMGAASTFQDIECIVRPLCSRANIQRLRLTGFRLSTRCASLFAAFVSGKEGALKSLDIAGCRWKPKPRLEWTYDVREYGEQLDQPSLAHQNCDWIQAFDPTTPIQLSFLALGMGGLELEDLQGLLNTAHTVKSLKTISLNGVPLEKLKAVCIVIRQSEMSDRVRIEDAYLVSAWEIVHLRDCPEALSKVAIRSFMERTPKEFVVLVRLACYWYRVTLLNLYLAQGILSDVTAFRTLCYCLSTADSLRVLSLTGCDEPDLSHTLRSAGRPYSVLLEMIFKNAAIRGLRLNGFHMGEANLRFFVAGVVASRSLCELAFASCSQAENDTFLKLLASKFSQNETITHLRFLTSSGCLGNEWFVLENIVGRNIGLLTLLSSKEAPFSIPVVSSPGGEVVAKSRNTILGRPLRCLQVASSITIMQYDPAAYDPTYYRQAPNPPAVNAQAPNSQPPYAEAQYGETPYAQTPYAQAAYAEVPYGQTPYAPYAQDPYAQAPYGQTPYAQDPNAPYGQAPYAYAEGAGRQQNQQFVPVAEGMSCKKSVTIELTRRISVYGRVALSVGDRNSGLPYLKEK</sequence>
<dbReference type="InterPro" id="IPR052201">
    <property type="entry name" value="LRR-containing_regulator"/>
</dbReference>
<reference evidence="2" key="2">
    <citation type="submission" date="2021-09" db="EMBL/GenBank/DDBJ databases">
        <authorList>
            <person name="Jia N."/>
            <person name="Wang J."/>
            <person name="Shi W."/>
            <person name="Du L."/>
            <person name="Sun Y."/>
            <person name="Zhan W."/>
            <person name="Jiang J."/>
            <person name="Wang Q."/>
            <person name="Zhang B."/>
            <person name="Ji P."/>
            <person name="Sakyi L.B."/>
            <person name="Cui X."/>
            <person name="Yuan T."/>
            <person name="Jiang B."/>
            <person name="Yang W."/>
            <person name="Lam T.T.-Y."/>
            <person name="Chang Q."/>
            <person name="Ding S."/>
            <person name="Wang X."/>
            <person name="Zhu J."/>
            <person name="Ruan X."/>
            <person name="Zhao L."/>
            <person name="Wei J."/>
            <person name="Que T."/>
            <person name="Du C."/>
            <person name="Cheng J."/>
            <person name="Dai P."/>
            <person name="Han X."/>
            <person name="Huang E."/>
            <person name="Gao Y."/>
            <person name="Liu J."/>
            <person name="Shao H."/>
            <person name="Ye R."/>
            <person name="Li L."/>
            <person name="Wei W."/>
            <person name="Wang X."/>
            <person name="Wang C."/>
            <person name="Huo Q."/>
            <person name="Li W."/>
            <person name="Guo W."/>
            <person name="Chen H."/>
            <person name="Chen S."/>
            <person name="Zhou L."/>
            <person name="Zhou L."/>
            <person name="Ni X."/>
            <person name="Tian J."/>
            <person name="Zhou Y."/>
            <person name="Sheng Y."/>
            <person name="Liu T."/>
            <person name="Pan Y."/>
            <person name="Xia L."/>
            <person name="Li J."/>
            <person name="Zhao F."/>
            <person name="Cao W."/>
        </authorList>
    </citation>
    <scope>NUCLEOTIDE SEQUENCE</scope>
    <source>
        <strain evidence="2">Rmic-2018</strain>
        <tissue evidence="2">Larvae</tissue>
    </source>
</reference>
<dbReference type="VEuPathDB" id="VectorBase:LOC119179973"/>
<organism evidence="2 3">
    <name type="scientific">Rhipicephalus microplus</name>
    <name type="common">Cattle tick</name>
    <name type="synonym">Boophilus microplus</name>
    <dbReference type="NCBI Taxonomy" id="6941"/>
    <lineage>
        <taxon>Eukaryota</taxon>
        <taxon>Metazoa</taxon>
        <taxon>Ecdysozoa</taxon>
        <taxon>Arthropoda</taxon>
        <taxon>Chelicerata</taxon>
        <taxon>Arachnida</taxon>
        <taxon>Acari</taxon>
        <taxon>Parasitiformes</taxon>
        <taxon>Ixodida</taxon>
        <taxon>Ixodoidea</taxon>
        <taxon>Ixodidae</taxon>
        <taxon>Rhipicephalinae</taxon>
        <taxon>Rhipicephalus</taxon>
        <taxon>Boophilus</taxon>
    </lineage>
</organism>
<dbReference type="SUPFAM" id="SSF52047">
    <property type="entry name" value="RNI-like"/>
    <property type="match status" value="2"/>
</dbReference>
<dbReference type="Gene3D" id="3.80.10.10">
    <property type="entry name" value="Ribonuclease Inhibitor"/>
    <property type="match status" value="1"/>
</dbReference>
<dbReference type="Proteomes" id="UP000821866">
    <property type="component" value="Chromosome 10"/>
</dbReference>
<name>A0A9J6ES52_RHIMP</name>
<evidence type="ECO:0000313" key="2">
    <source>
        <dbReference type="EMBL" id="KAH8037028.1"/>
    </source>
</evidence>
<protein>
    <submittedName>
        <fullName evidence="2">Uncharacterized protein</fullName>
    </submittedName>
</protein>
<dbReference type="EMBL" id="JABSTU010000002">
    <property type="protein sequence ID" value="KAH8037028.1"/>
    <property type="molecule type" value="Genomic_DNA"/>
</dbReference>
<proteinExistence type="predicted"/>
<gene>
    <name evidence="2" type="ORF">HPB51_008354</name>
</gene>